<evidence type="ECO:0000313" key="1">
    <source>
        <dbReference type="EMBL" id="SEB85985.1"/>
    </source>
</evidence>
<proteinExistence type="predicted"/>
<dbReference type="Gene3D" id="3.40.50.2000">
    <property type="entry name" value="Glycogen Phosphorylase B"/>
    <property type="match status" value="1"/>
</dbReference>
<dbReference type="Proteomes" id="UP000198742">
    <property type="component" value="Unassembled WGS sequence"/>
</dbReference>
<dbReference type="PANTHER" id="PTHR12526">
    <property type="entry name" value="GLYCOSYLTRANSFERASE"/>
    <property type="match status" value="1"/>
</dbReference>
<gene>
    <name evidence="1" type="ORF">SAMN04489844_1207</name>
</gene>
<keyword evidence="2" id="KW-1185">Reference proteome</keyword>
<name>A0A1H4MTY7_9ACTN</name>
<dbReference type="EMBL" id="FNRT01000002">
    <property type="protein sequence ID" value="SEB85985.1"/>
    <property type="molecule type" value="Genomic_DNA"/>
</dbReference>
<keyword evidence="1" id="KW-0808">Transferase</keyword>
<protein>
    <submittedName>
        <fullName evidence="1">Glycosyltransferase involved in cell wall bisynthesis</fullName>
    </submittedName>
</protein>
<organism evidence="1 2">
    <name type="scientific">Nocardioides exalbidus</name>
    <dbReference type="NCBI Taxonomy" id="402596"/>
    <lineage>
        <taxon>Bacteria</taxon>
        <taxon>Bacillati</taxon>
        <taxon>Actinomycetota</taxon>
        <taxon>Actinomycetes</taxon>
        <taxon>Propionibacteriales</taxon>
        <taxon>Nocardioidaceae</taxon>
        <taxon>Nocardioides</taxon>
    </lineage>
</organism>
<dbReference type="Pfam" id="PF13692">
    <property type="entry name" value="Glyco_trans_1_4"/>
    <property type="match status" value="1"/>
</dbReference>
<dbReference type="GO" id="GO:0016740">
    <property type="term" value="F:transferase activity"/>
    <property type="evidence" value="ECO:0007669"/>
    <property type="project" value="UniProtKB-KW"/>
</dbReference>
<accession>A0A1H4MTY7</accession>
<dbReference type="OrthoDB" id="9790710at2"/>
<dbReference type="SUPFAM" id="SSF53756">
    <property type="entry name" value="UDP-Glycosyltransferase/glycogen phosphorylase"/>
    <property type="match status" value="1"/>
</dbReference>
<sequence>MTEPIEVLYISSAPTPDEFARMRASERSGVQVVTYGMPEASFKFHNLIQRGLVEQGCRVHSLVGRSITRQFHRGVWWPRRRGAASDRLTVDHLPFPNLPVLRQVWIALGMARGTLAWRWRTRRAATRVLVVDGSYVSAMSSVLPCLRGARMSRIGIFADLYSYMVDVDDASDRTVGTLYRVARRSVTASLGMLDGFVVLTRQMADVLDTGGKPSIVMEGLVDSEAVAPAAGAAGKSPHPTVLYAGALRKEYGLETLVRGFQAWDESSAELIVLGQGEYAAELAEIAARDPRITYRGPVPLDEVLDAERRAWVLINPRPPDEVFTQYSFPSKNMEYLASGTPVLSTRLPGMPAEYLDHVLTIDQPDAPGLATALATAFAEGPEALERRGQRGRAFVVERKNNVRQAARIVALAEEARR</sequence>
<evidence type="ECO:0000313" key="2">
    <source>
        <dbReference type="Proteomes" id="UP000198742"/>
    </source>
</evidence>
<reference evidence="2" key="1">
    <citation type="submission" date="2016-10" db="EMBL/GenBank/DDBJ databases">
        <authorList>
            <person name="Varghese N."/>
            <person name="Submissions S."/>
        </authorList>
    </citation>
    <scope>NUCLEOTIDE SEQUENCE [LARGE SCALE GENOMIC DNA]</scope>
    <source>
        <strain evidence="2">DSM 22017</strain>
    </source>
</reference>
<dbReference type="STRING" id="402596.SAMN04489844_1207"/>
<dbReference type="RefSeq" id="WP_090968305.1">
    <property type="nucleotide sequence ID" value="NZ_FNRT01000002.1"/>
</dbReference>
<dbReference type="AlphaFoldDB" id="A0A1H4MTY7"/>